<dbReference type="GO" id="GO:1990834">
    <property type="term" value="P:response to odorant"/>
    <property type="evidence" value="ECO:0007669"/>
    <property type="project" value="TreeGrafter"/>
</dbReference>
<feature type="domain" description="Cilia- and flagella-associated protein 69 ARM repeats" evidence="1">
    <location>
        <begin position="2"/>
        <end position="105"/>
    </location>
</feature>
<accession>A0A672K662</accession>
<evidence type="ECO:0000313" key="3">
    <source>
        <dbReference type="Proteomes" id="UP000472262"/>
    </source>
</evidence>
<dbReference type="PANTHER" id="PTHR14716">
    <property type="entry name" value="CILIA- AND FLAGELLA-ASSOCIATED PROTEIN 69"/>
    <property type="match status" value="1"/>
</dbReference>
<dbReference type="Proteomes" id="UP000472262">
    <property type="component" value="Unassembled WGS sequence"/>
</dbReference>
<dbReference type="Ensembl" id="ENSSGRT00000004815.1">
    <property type="protein sequence ID" value="ENSSGRP00000004441.1"/>
    <property type="gene ID" value="ENSSGRG00000002766.1"/>
</dbReference>
<dbReference type="GO" id="GO:0097225">
    <property type="term" value="C:sperm midpiece"/>
    <property type="evidence" value="ECO:0007669"/>
    <property type="project" value="TreeGrafter"/>
</dbReference>
<sequence>FILKKVVKQCHALVQLLRDLADICKIINVCAERVSDHPEYARILCDLLQICSLPFLKEKSSDEMSYACVTTGFLMRIPLPEVRRQICSTVIAFYSRDKHKHRSDGERRDPAVSIRASARSQCITAPSEPAVCFLTEVNCNLMLRAQGAQKICFHMSEGDPSGELLFRSSEILWNLLENGSRQEVTSQLSSSDCIASLKDVFLHLLLKGFRHHERQLRNDLLVLLSLIAEKPGAPLIESGFLKHLTPFLTFPELKSHNPLVRNLKLSFSQEDFEMKKLLLNMIVVLSRDLAVLQLFREGRVMLALMLLVKPSSSAERSRRHRHRWSSRQQEELQLQALSTLSALAPLMLDEYMSCQANTCLVLSLIETCLSDSFSGRSHGFHGSGGGRRAQLRYCVRVLRSVASVEHEPLLQDLCDQGAIGQLLGESPSDEDAVALEIQTDCLFLLSVLCEGDVHRKELFGTDGVEVLIQYLSLDAALVSSGLGHNKLLLSTVDCLWSCVLGCFGTEDVFVAGGGVDLLLQLLQRSPRHMLTPLVSVLLELCESPQAITRLLRWSGERDASAPQLLLHIWRREEEQTGVSRDPHGMITDVKRPIVSRHQDESSSSSSSSHDVSAAVRDVSENLRANIYCIFCKLGFERLSGLSAEDHVTLSIIHRYLDFKVSVCLCEVVQELWSEAAAVVPSDEAALKSVLQVSEAMAESVRSLQQSILGERQQQELQKEQRLYSEVKLPGGCTFCTRPQRPTDRCDCVPDPLHS</sequence>
<dbReference type="InterPro" id="IPR016024">
    <property type="entry name" value="ARM-type_fold"/>
</dbReference>
<reference evidence="2" key="1">
    <citation type="submission" date="2025-08" db="UniProtKB">
        <authorList>
            <consortium name="Ensembl"/>
        </authorList>
    </citation>
    <scope>IDENTIFICATION</scope>
</reference>
<name>A0A672K662_SINGR</name>
<evidence type="ECO:0000313" key="2">
    <source>
        <dbReference type="Ensembl" id="ENSSGRP00000004441.1"/>
    </source>
</evidence>
<feature type="domain" description="Cilia- and flagella-associated protein 69 ARM repeats" evidence="1">
    <location>
        <begin position="135"/>
        <end position="663"/>
    </location>
</feature>
<dbReference type="PANTHER" id="PTHR14716:SF0">
    <property type="entry name" value="CILIA- AND FLAGELLA-ASSOCIATED PROTEIN 69"/>
    <property type="match status" value="1"/>
</dbReference>
<dbReference type="InterPro" id="IPR011989">
    <property type="entry name" value="ARM-like"/>
</dbReference>
<evidence type="ECO:0000259" key="1">
    <source>
        <dbReference type="Pfam" id="PF21049"/>
    </source>
</evidence>
<dbReference type="GO" id="GO:0097730">
    <property type="term" value="C:non-motile cilium"/>
    <property type="evidence" value="ECO:0007669"/>
    <property type="project" value="TreeGrafter"/>
</dbReference>
<dbReference type="GO" id="GO:1902093">
    <property type="term" value="P:positive regulation of flagellated sperm motility"/>
    <property type="evidence" value="ECO:0007669"/>
    <property type="project" value="TreeGrafter"/>
</dbReference>
<keyword evidence="3" id="KW-1185">Reference proteome</keyword>
<proteinExistence type="predicted"/>
<dbReference type="AlphaFoldDB" id="A0A672K662"/>
<reference evidence="2" key="2">
    <citation type="submission" date="2025-09" db="UniProtKB">
        <authorList>
            <consortium name="Ensembl"/>
        </authorList>
    </citation>
    <scope>IDENTIFICATION</scope>
</reference>
<protein>
    <recommendedName>
        <fullName evidence="1">Cilia- and flagella-associated protein 69 ARM repeats domain-containing protein</fullName>
    </recommendedName>
</protein>
<dbReference type="InterPro" id="IPR048732">
    <property type="entry name" value="CFA69"/>
</dbReference>
<dbReference type="SUPFAM" id="SSF48371">
    <property type="entry name" value="ARM repeat"/>
    <property type="match status" value="1"/>
</dbReference>
<dbReference type="InterPro" id="IPR048733">
    <property type="entry name" value="CFA69_ARM_dom"/>
</dbReference>
<dbReference type="Gene3D" id="1.25.10.10">
    <property type="entry name" value="Leucine-rich Repeat Variant"/>
    <property type="match status" value="1"/>
</dbReference>
<organism evidence="2 3">
    <name type="scientific">Sinocyclocheilus grahami</name>
    <name type="common">Dianchi golden-line fish</name>
    <name type="synonym">Barbus grahami</name>
    <dbReference type="NCBI Taxonomy" id="75366"/>
    <lineage>
        <taxon>Eukaryota</taxon>
        <taxon>Metazoa</taxon>
        <taxon>Chordata</taxon>
        <taxon>Craniata</taxon>
        <taxon>Vertebrata</taxon>
        <taxon>Euteleostomi</taxon>
        <taxon>Actinopterygii</taxon>
        <taxon>Neopterygii</taxon>
        <taxon>Teleostei</taxon>
        <taxon>Ostariophysi</taxon>
        <taxon>Cypriniformes</taxon>
        <taxon>Cyprinidae</taxon>
        <taxon>Cyprininae</taxon>
        <taxon>Sinocyclocheilus</taxon>
    </lineage>
</organism>
<dbReference type="GO" id="GO:0042048">
    <property type="term" value="P:olfactory behavior"/>
    <property type="evidence" value="ECO:0007669"/>
    <property type="project" value="TreeGrafter"/>
</dbReference>
<dbReference type="Pfam" id="PF21049">
    <property type="entry name" value="CFA69_ARM_rpt"/>
    <property type="match status" value="2"/>
</dbReference>